<name>A0A8J5GW78_ZINOF</name>
<dbReference type="GO" id="GO:0003743">
    <property type="term" value="F:translation initiation factor activity"/>
    <property type="evidence" value="ECO:0007669"/>
    <property type="project" value="UniProtKB-KW"/>
</dbReference>
<feature type="domain" description="eIF3a PCI" evidence="5">
    <location>
        <begin position="214"/>
        <end position="242"/>
    </location>
</feature>
<dbReference type="EMBL" id="JACMSC010000007">
    <property type="protein sequence ID" value="KAG6515260.1"/>
    <property type="molecule type" value="Genomic_DNA"/>
</dbReference>
<accession>A0A8J5GW78</accession>
<evidence type="ECO:0000259" key="5">
    <source>
        <dbReference type="Pfam" id="PF22591"/>
    </source>
</evidence>
<dbReference type="Pfam" id="PF12428">
    <property type="entry name" value="DUF3675"/>
    <property type="match status" value="1"/>
</dbReference>
<evidence type="ECO:0000256" key="4">
    <source>
        <dbReference type="SAM" id="Phobius"/>
    </source>
</evidence>
<keyword evidence="4" id="KW-0472">Membrane</keyword>
<dbReference type="PANTHER" id="PTHR14005:SF0">
    <property type="entry name" value="EUKARYOTIC TRANSLATION INITIATION FACTOR 3 SUBUNIT A"/>
    <property type="match status" value="1"/>
</dbReference>
<gene>
    <name evidence="6" type="ORF">ZIOFF_025652</name>
</gene>
<keyword evidence="1" id="KW-0963">Cytoplasm</keyword>
<comment type="caution">
    <text evidence="6">The sequence shown here is derived from an EMBL/GenBank/DDBJ whole genome shotgun (WGS) entry which is preliminary data.</text>
</comment>
<sequence>MVGDFILRVDSVVGSAACVDSSRCGKGSLASYGVASAPGCSVSGMTNGDGKNCGEVVECRICQEEGDECDLESPCACTGTLKVSVSSSTLPLLKVLEEFSPVNHSVVFQNLPIENVYRNGAIRKGISLVKSATRQSWSSQFDLRESHLLAISAAEQELLNADYEDYAAAGSRVIAFCHTVALILMLLLFIRQVLNAMKEAGMMQDISSICDPKNALKRAEELVNVGQKHAALQALHDLITSKGKVRFTKDGLIQYRIICQQVNVSSLEEVIKHYSTQLSTEIAEKAITQVQALEDVLDMEDLEADKRLRI</sequence>
<dbReference type="InterPro" id="IPR027512">
    <property type="entry name" value="EIF3A"/>
</dbReference>
<dbReference type="GO" id="GO:0071541">
    <property type="term" value="C:eukaryotic translation initiation factor 3 complex, eIF3m"/>
    <property type="evidence" value="ECO:0007669"/>
    <property type="project" value="TreeGrafter"/>
</dbReference>
<evidence type="ECO:0000256" key="2">
    <source>
        <dbReference type="ARBA" id="ARBA00022540"/>
    </source>
</evidence>
<evidence type="ECO:0000313" key="7">
    <source>
        <dbReference type="Proteomes" id="UP000734854"/>
    </source>
</evidence>
<dbReference type="Pfam" id="PF22591">
    <property type="entry name" value="eIF3a_PCI_TPR-like"/>
    <property type="match status" value="1"/>
</dbReference>
<evidence type="ECO:0000256" key="1">
    <source>
        <dbReference type="ARBA" id="ARBA00022490"/>
    </source>
</evidence>
<dbReference type="InterPro" id="IPR022143">
    <property type="entry name" value="DUF3675"/>
</dbReference>
<dbReference type="GO" id="GO:0001732">
    <property type="term" value="P:formation of cytoplasmic translation initiation complex"/>
    <property type="evidence" value="ECO:0007669"/>
    <property type="project" value="TreeGrafter"/>
</dbReference>
<dbReference type="GO" id="GO:0002188">
    <property type="term" value="P:translation reinitiation"/>
    <property type="evidence" value="ECO:0007669"/>
    <property type="project" value="TreeGrafter"/>
</dbReference>
<evidence type="ECO:0000256" key="3">
    <source>
        <dbReference type="ARBA" id="ARBA00022917"/>
    </source>
</evidence>
<proteinExistence type="predicted"/>
<keyword evidence="7" id="KW-1185">Reference proteome</keyword>
<feature type="transmembrane region" description="Helical" evidence="4">
    <location>
        <begin position="173"/>
        <end position="194"/>
    </location>
</feature>
<keyword evidence="3" id="KW-0648">Protein biosynthesis</keyword>
<dbReference type="GO" id="GO:0003729">
    <property type="term" value="F:mRNA binding"/>
    <property type="evidence" value="ECO:0007669"/>
    <property type="project" value="TreeGrafter"/>
</dbReference>
<dbReference type="InterPro" id="IPR054711">
    <property type="entry name" value="eIF3a_PCI_TPR-like"/>
</dbReference>
<keyword evidence="2" id="KW-0396">Initiation factor</keyword>
<organism evidence="6 7">
    <name type="scientific">Zingiber officinale</name>
    <name type="common">Ginger</name>
    <name type="synonym">Amomum zingiber</name>
    <dbReference type="NCBI Taxonomy" id="94328"/>
    <lineage>
        <taxon>Eukaryota</taxon>
        <taxon>Viridiplantae</taxon>
        <taxon>Streptophyta</taxon>
        <taxon>Embryophyta</taxon>
        <taxon>Tracheophyta</taxon>
        <taxon>Spermatophyta</taxon>
        <taxon>Magnoliopsida</taxon>
        <taxon>Liliopsida</taxon>
        <taxon>Zingiberales</taxon>
        <taxon>Zingiberaceae</taxon>
        <taxon>Zingiber</taxon>
    </lineage>
</organism>
<dbReference type="PANTHER" id="PTHR14005">
    <property type="entry name" value="EUKARYOTIC TRANSLATION INITIATION FACTOR 3, THETA SUBUNIT"/>
    <property type="match status" value="1"/>
</dbReference>
<dbReference type="GO" id="GO:0071540">
    <property type="term" value="C:eukaryotic translation initiation factor 3 complex, eIF3e"/>
    <property type="evidence" value="ECO:0007669"/>
    <property type="project" value="TreeGrafter"/>
</dbReference>
<dbReference type="GO" id="GO:0043614">
    <property type="term" value="C:multi-eIF complex"/>
    <property type="evidence" value="ECO:0007669"/>
    <property type="project" value="TreeGrafter"/>
</dbReference>
<keyword evidence="4" id="KW-0812">Transmembrane</keyword>
<dbReference type="AlphaFoldDB" id="A0A8J5GW78"/>
<keyword evidence="4" id="KW-1133">Transmembrane helix</keyword>
<evidence type="ECO:0000313" key="6">
    <source>
        <dbReference type="EMBL" id="KAG6515260.1"/>
    </source>
</evidence>
<protein>
    <recommendedName>
        <fullName evidence="5">eIF3a PCI domain-containing protein</fullName>
    </recommendedName>
</protein>
<dbReference type="Proteomes" id="UP000734854">
    <property type="component" value="Unassembled WGS sequence"/>
</dbReference>
<reference evidence="6 7" key="1">
    <citation type="submission" date="2020-08" db="EMBL/GenBank/DDBJ databases">
        <title>Plant Genome Project.</title>
        <authorList>
            <person name="Zhang R.-G."/>
        </authorList>
    </citation>
    <scope>NUCLEOTIDE SEQUENCE [LARGE SCALE GENOMIC DNA]</scope>
    <source>
        <tissue evidence="6">Rhizome</tissue>
    </source>
</reference>